<reference evidence="1 2" key="1">
    <citation type="submission" date="2021-06" db="EMBL/GenBank/DDBJ databases">
        <title>Caerostris darwini draft genome.</title>
        <authorList>
            <person name="Kono N."/>
            <person name="Arakawa K."/>
        </authorList>
    </citation>
    <scope>NUCLEOTIDE SEQUENCE [LARGE SCALE GENOMIC DNA]</scope>
</reference>
<comment type="caution">
    <text evidence="1">The sequence shown here is derived from an EMBL/GenBank/DDBJ whole genome shotgun (WGS) entry which is preliminary data.</text>
</comment>
<protein>
    <submittedName>
        <fullName evidence="1">Uncharacterized protein</fullName>
    </submittedName>
</protein>
<dbReference type="EMBL" id="BPLQ01001877">
    <property type="protein sequence ID" value="GIX86305.1"/>
    <property type="molecule type" value="Genomic_DNA"/>
</dbReference>
<dbReference type="AlphaFoldDB" id="A0AAV4NN46"/>
<evidence type="ECO:0000313" key="2">
    <source>
        <dbReference type="Proteomes" id="UP001054837"/>
    </source>
</evidence>
<dbReference type="Proteomes" id="UP001054837">
    <property type="component" value="Unassembled WGS sequence"/>
</dbReference>
<evidence type="ECO:0000313" key="1">
    <source>
        <dbReference type="EMBL" id="GIX86305.1"/>
    </source>
</evidence>
<sequence>MLPNDFGAEIVKSQFISTFKVTKQICKDGSILPFPDGQHKFLQMYFTGDGNDELNARCGISTCIKRSIVSQLQELLPETNNLARLFKTALDMIPSHTHKIVIHADKSLSIIQVVGGLMAE</sequence>
<name>A0AAV4NN46_9ARAC</name>
<proteinExistence type="predicted"/>
<keyword evidence="2" id="KW-1185">Reference proteome</keyword>
<accession>A0AAV4NN46</accession>
<gene>
    <name evidence="1" type="primary">NOO_LOCUS13495</name>
    <name evidence="1" type="ORF">CDAR_590101</name>
</gene>
<organism evidence="1 2">
    <name type="scientific">Caerostris darwini</name>
    <dbReference type="NCBI Taxonomy" id="1538125"/>
    <lineage>
        <taxon>Eukaryota</taxon>
        <taxon>Metazoa</taxon>
        <taxon>Ecdysozoa</taxon>
        <taxon>Arthropoda</taxon>
        <taxon>Chelicerata</taxon>
        <taxon>Arachnida</taxon>
        <taxon>Araneae</taxon>
        <taxon>Araneomorphae</taxon>
        <taxon>Entelegynae</taxon>
        <taxon>Araneoidea</taxon>
        <taxon>Araneidae</taxon>
        <taxon>Caerostris</taxon>
    </lineage>
</organism>